<dbReference type="AlphaFoldDB" id="A0A914N8R3"/>
<reference evidence="2" key="1">
    <citation type="submission" date="2022-11" db="UniProtKB">
        <authorList>
            <consortium name="WormBaseParasite"/>
        </authorList>
    </citation>
    <scope>IDENTIFICATION</scope>
</reference>
<dbReference type="WBParaSite" id="Minc3s04585g36596">
    <property type="protein sequence ID" value="Minc3s04585g36596"/>
    <property type="gene ID" value="Minc3s04585g36596"/>
</dbReference>
<protein>
    <submittedName>
        <fullName evidence="2">Candidate secreted effector</fullName>
    </submittedName>
</protein>
<name>A0A914N8R3_MELIC</name>
<evidence type="ECO:0000313" key="1">
    <source>
        <dbReference type="Proteomes" id="UP000887563"/>
    </source>
</evidence>
<organism evidence="1 2">
    <name type="scientific">Meloidogyne incognita</name>
    <name type="common">Southern root-knot nematode worm</name>
    <name type="synonym">Oxyuris incognita</name>
    <dbReference type="NCBI Taxonomy" id="6306"/>
    <lineage>
        <taxon>Eukaryota</taxon>
        <taxon>Metazoa</taxon>
        <taxon>Ecdysozoa</taxon>
        <taxon>Nematoda</taxon>
        <taxon>Chromadorea</taxon>
        <taxon>Rhabditida</taxon>
        <taxon>Tylenchina</taxon>
        <taxon>Tylenchomorpha</taxon>
        <taxon>Tylenchoidea</taxon>
        <taxon>Meloidogynidae</taxon>
        <taxon>Meloidogyninae</taxon>
        <taxon>Meloidogyne</taxon>
        <taxon>Meloidogyne incognita group</taxon>
    </lineage>
</organism>
<keyword evidence="1" id="KW-1185">Reference proteome</keyword>
<proteinExistence type="predicted"/>
<evidence type="ECO:0000313" key="2">
    <source>
        <dbReference type="WBParaSite" id="Minc3s04585g36596"/>
    </source>
</evidence>
<dbReference type="Proteomes" id="UP000887563">
    <property type="component" value="Unplaced"/>
</dbReference>
<accession>A0A914N8R3</accession>
<sequence>MIAGASCDIVTASFKSIPGMYCMLSSQLTVENGFVISGTRLSTQLSQDPSERCSFNSYIGEWNLSGSVKEPPKASTSICSAPTRGGCNSSTRALVM</sequence>